<reference evidence="2 3" key="1">
    <citation type="submission" date="2019-02" db="EMBL/GenBank/DDBJ databases">
        <title>Deep-cultivation of Planctomycetes and their phenomic and genomic characterization uncovers novel biology.</title>
        <authorList>
            <person name="Wiegand S."/>
            <person name="Jogler M."/>
            <person name="Boedeker C."/>
            <person name="Pinto D."/>
            <person name="Vollmers J."/>
            <person name="Rivas-Marin E."/>
            <person name="Kohn T."/>
            <person name="Peeters S.H."/>
            <person name="Heuer A."/>
            <person name="Rast P."/>
            <person name="Oberbeckmann S."/>
            <person name="Bunk B."/>
            <person name="Jeske O."/>
            <person name="Meyerdierks A."/>
            <person name="Storesund J.E."/>
            <person name="Kallscheuer N."/>
            <person name="Luecker S."/>
            <person name="Lage O.M."/>
            <person name="Pohl T."/>
            <person name="Merkel B.J."/>
            <person name="Hornburger P."/>
            <person name="Mueller R.-W."/>
            <person name="Bruemmer F."/>
            <person name="Labrenz M."/>
            <person name="Spormann A.M."/>
            <person name="Op den Camp H."/>
            <person name="Overmann J."/>
            <person name="Amann R."/>
            <person name="Jetten M.S.M."/>
            <person name="Mascher T."/>
            <person name="Medema M.H."/>
            <person name="Devos D.P."/>
            <person name="Kaster A.-K."/>
            <person name="Ovreas L."/>
            <person name="Rohde M."/>
            <person name="Galperin M.Y."/>
            <person name="Jogler C."/>
        </authorList>
    </citation>
    <scope>NUCLEOTIDE SEQUENCE [LARGE SCALE GENOMIC DNA]</scope>
    <source>
        <strain evidence="2 3">Pla175</strain>
    </source>
</reference>
<dbReference type="AlphaFoldDB" id="A0A518DDL0"/>
<proteinExistence type="predicted"/>
<dbReference type="KEGG" id="pnd:Pla175_29490"/>
<evidence type="ECO:0000313" key="3">
    <source>
        <dbReference type="Proteomes" id="UP000317429"/>
    </source>
</evidence>
<organism evidence="2 3">
    <name type="scientific">Pirellulimonas nuda</name>
    <dbReference type="NCBI Taxonomy" id="2528009"/>
    <lineage>
        <taxon>Bacteria</taxon>
        <taxon>Pseudomonadati</taxon>
        <taxon>Planctomycetota</taxon>
        <taxon>Planctomycetia</taxon>
        <taxon>Pirellulales</taxon>
        <taxon>Lacipirellulaceae</taxon>
        <taxon>Pirellulimonas</taxon>
    </lineage>
</organism>
<dbReference type="EMBL" id="CP036291">
    <property type="protein sequence ID" value="QDU89557.1"/>
    <property type="molecule type" value="Genomic_DNA"/>
</dbReference>
<protein>
    <recommendedName>
        <fullName evidence="4">DUF3891 domain-containing protein</fullName>
    </recommendedName>
</protein>
<name>A0A518DDL0_9BACT</name>
<keyword evidence="1" id="KW-0175">Coiled coil</keyword>
<dbReference type="InterPro" id="IPR024992">
    <property type="entry name" value="DUF3891"/>
</dbReference>
<dbReference type="Pfam" id="PF13030">
    <property type="entry name" value="DUF3891"/>
    <property type="match status" value="1"/>
</dbReference>
<evidence type="ECO:0000256" key="1">
    <source>
        <dbReference type="SAM" id="Coils"/>
    </source>
</evidence>
<dbReference type="RefSeq" id="WP_145286328.1">
    <property type="nucleotide sequence ID" value="NZ_CP036291.1"/>
</dbReference>
<dbReference type="Proteomes" id="UP000317429">
    <property type="component" value="Chromosome"/>
</dbReference>
<dbReference type="OrthoDB" id="264231at2"/>
<sequence length="245" mass="28717">MIVTSVESGWEVVFQRSHGLLAGQLATNFRLDFRPHFWTQTLETILSHDDNKQPFDARHYVTDLGAPRDFTLVSMASPDRVAEAERRIIDNHRKHRWCGLLMSMHVQHLYGAAEGISAEMKALLKAEAARRRRVLRQLNRKAQQLEDAYQLLRWCDRCSLILARNRIPDMGRRIEVTHDLGRQRYDLWRREDDTVCVEPWPFAPDAFDVELELRRATTLAFKNDADLLQHLDGAEIEARTWTFRR</sequence>
<keyword evidence="3" id="KW-1185">Reference proteome</keyword>
<accession>A0A518DDL0</accession>
<feature type="coiled-coil region" evidence="1">
    <location>
        <begin position="128"/>
        <end position="155"/>
    </location>
</feature>
<evidence type="ECO:0008006" key="4">
    <source>
        <dbReference type="Google" id="ProtNLM"/>
    </source>
</evidence>
<gene>
    <name evidence="2" type="ORF">Pla175_29490</name>
</gene>
<evidence type="ECO:0000313" key="2">
    <source>
        <dbReference type="EMBL" id="QDU89557.1"/>
    </source>
</evidence>